<keyword evidence="5" id="KW-0786">Thiamine pyrophosphate</keyword>
<gene>
    <name evidence="7" type="ORF">XYLVIOL_LOCUS5899</name>
</gene>
<dbReference type="InterPro" id="IPR001017">
    <property type="entry name" value="DH_E1"/>
</dbReference>
<dbReference type="Gene3D" id="1.10.287.1150">
    <property type="entry name" value="TPP helical domain"/>
    <property type="match status" value="1"/>
</dbReference>
<dbReference type="InterPro" id="IPR011603">
    <property type="entry name" value="2oxoglutarate_DH_E1"/>
</dbReference>
<dbReference type="InterPro" id="IPR029061">
    <property type="entry name" value="THDP-binding"/>
</dbReference>
<dbReference type="PANTHER" id="PTHR23152:SF4">
    <property type="entry name" value="2-OXOADIPATE DEHYDROGENASE COMPLEX COMPONENT E1"/>
    <property type="match status" value="1"/>
</dbReference>
<keyword evidence="3" id="KW-0809">Transit peptide</keyword>
<evidence type="ECO:0000256" key="3">
    <source>
        <dbReference type="ARBA" id="ARBA00022946"/>
    </source>
</evidence>
<dbReference type="Proteomes" id="UP001642520">
    <property type="component" value="Unassembled WGS sequence"/>
</dbReference>
<comment type="cofactor">
    <cofactor evidence="1">
        <name>thiamine diphosphate</name>
        <dbReference type="ChEBI" id="CHEBI:58937"/>
    </cofactor>
</comment>
<proteinExistence type="inferred from homology"/>
<dbReference type="EMBL" id="CAXAJV020001293">
    <property type="protein sequence ID" value="CAL7943125.1"/>
    <property type="molecule type" value="Genomic_DNA"/>
</dbReference>
<evidence type="ECO:0000256" key="1">
    <source>
        <dbReference type="ARBA" id="ARBA00001964"/>
    </source>
</evidence>
<organism evidence="7 8">
    <name type="scientific">Xylocopa violacea</name>
    <name type="common">Violet carpenter bee</name>
    <name type="synonym">Apis violacea</name>
    <dbReference type="NCBI Taxonomy" id="135666"/>
    <lineage>
        <taxon>Eukaryota</taxon>
        <taxon>Metazoa</taxon>
        <taxon>Ecdysozoa</taxon>
        <taxon>Arthropoda</taxon>
        <taxon>Hexapoda</taxon>
        <taxon>Insecta</taxon>
        <taxon>Pterygota</taxon>
        <taxon>Neoptera</taxon>
        <taxon>Endopterygota</taxon>
        <taxon>Hymenoptera</taxon>
        <taxon>Apocrita</taxon>
        <taxon>Aculeata</taxon>
        <taxon>Apoidea</taxon>
        <taxon>Anthophila</taxon>
        <taxon>Apidae</taxon>
        <taxon>Xylocopa</taxon>
        <taxon>Xylocopa</taxon>
    </lineage>
</organism>
<dbReference type="Gene3D" id="3.40.50.11610">
    <property type="entry name" value="Multifunctional 2-oxoglutarate metabolism enzyme, C-terminal domain"/>
    <property type="match status" value="1"/>
</dbReference>
<protein>
    <recommendedName>
        <fullName evidence="6">Transketolase-like pyrimidine-binding domain-containing protein</fullName>
    </recommendedName>
</protein>
<keyword evidence="4" id="KW-0560">Oxidoreductase</keyword>
<accession>A0ABP1NV18</accession>
<dbReference type="Pfam" id="PF02779">
    <property type="entry name" value="Transket_pyr"/>
    <property type="match status" value="1"/>
</dbReference>
<dbReference type="NCBIfam" id="TIGR00239">
    <property type="entry name" value="2oxo_dh_E1"/>
    <property type="match status" value="1"/>
</dbReference>
<evidence type="ECO:0000256" key="5">
    <source>
        <dbReference type="ARBA" id="ARBA00023052"/>
    </source>
</evidence>
<dbReference type="InterPro" id="IPR042179">
    <property type="entry name" value="KGD_C_sf"/>
</dbReference>
<dbReference type="InterPro" id="IPR031717">
    <property type="entry name" value="ODO-1/KGD_C"/>
</dbReference>
<dbReference type="SMART" id="SM00861">
    <property type="entry name" value="Transket_pyr"/>
    <property type="match status" value="1"/>
</dbReference>
<dbReference type="NCBIfam" id="NF006914">
    <property type="entry name" value="PRK09404.1"/>
    <property type="match status" value="1"/>
</dbReference>
<dbReference type="CDD" id="cd02016">
    <property type="entry name" value="TPP_E1_OGDC_like"/>
    <property type="match status" value="1"/>
</dbReference>
<evidence type="ECO:0000256" key="4">
    <source>
        <dbReference type="ARBA" id="ARBA00023002"/>
    </source>
</evidence>
<dbReference type="PIRSF" id="PIRSF000157">
    <property type="entry name" value="Oxoglu_dh_E1"/>
    <property type="match status" value="1"/>
</dbReference>
<dbReference type="Gene3D" id="3.40.50.12470">
    <property type="match status" value="1"/>
</dbReference>
<sequence length="933" mass="105676">MHAALRTFYKTRYSSFWWINRSVSGCTNYRSRIFIRLYHGENGVYGYRSRPQRHFEVPKEYLEIRSKNSNFYRLVTAYRELAHKQADINPVATEKPIPLVELKPERFGLNLTDKVSFRGILAIGKEEGTVNEALEFLNKTYSGSVGLEFSYLETEEEREWFAQTAEKCLADPLTDETRLAIGTEMLKCQTFEQFMAIKFVSLKRYSGEGAESMTAFFHEIFKLSANDDLKYIVLCMPHRGRLNFLTGMLNVPAEKLFRKLRGFSEFPDDVTVTGDVITHLVSSTDLKIDQKSLHVTMLRNPSHLEAVNPVSMGKTRGMMQAVKDGAYSEDRNAQWSDKVLNIQVHGDASYAAQGVDQECLALSAVPHFEIGGTVHLVINNQLGFTTPPSRGRSSRYCTDLAKMISAPVIHVNGDDPEMVVRATRIAFRYQREYRKDVFVDLNCFRRWGHNELDDPVFTNPVLYKIIQNRPSIPDQYLDKLIKSNVLSTTDAKNVVENHNAQLNRALNNVDNYIPQPAYFTGLWTGIKQADASVTQWDTGVDLSLLRFIAEKSVHIDDDSAIHPKLMKSHIQPRLNKIANGDNLDWATAEALAIGTLLYQGYNVRISGQDVGRGTFSHRHAMFVDQSTEDIHISLNSMVEGQTGKLELANSILAEESVLGYEYGMSIAVPTTLTIWEAQFGDFFNGAQIIIDTFVTSGEAKWMLSSGLTMLLPHGYDGTGPEHSSCRLERFLQLTDSNENKPDGDNVNMHVTNPTTPAQYFHLLRRQMVRNFRKPLIIVAPKILLRHTAATSSFADMGPQTKFKSIIGDEKVNASNVTKVIFVSGKHYYALDNFRDSTEQKNVAIIRIESLCPFPIQELLHEIDKYKRANTFVWSQEEPQNMGAWSFIKPRFENLCGKRLKYSGRKTMAAAAVGEGQLHQQEAQEVIVMPFNIN</sequence>
<name>A0ABP1NV18_XYLVO</name>
<evidence type="ECO:0000259" key="6">
    <source>
        <dbReference type="SMART" id="SM00861"/>
    </source>
</evidence>
<evidence type="ECO:0000313" key="8">
    <source>
        <dbReference type="Proteomes" id="UP001642520"/>
    </source>
</evidence>
<comment type="similarity">
    <text evidence="2">Belongs to the alpha-ketoglutarate dehydrogenase family.</text>
</comment>
<feature type="domain" description="Transketolase-like pyrimidine-binding" evidence="6">
    <location>
        <begin position="583"/>
        <end position="786"/>
    </location>
</feature>
<keyword evidence="8" id="KW-1185">Reference proteome</keyword>
<dbReference type="Gene3D" id="3.40.50.970">
    <property type="match status" value="1"/>
</dbReference>
<evidence type="ECO:0000256" key="2">
    <source>
        <dbReference type="ARBA" id="ARBA00006936"/>
    </source>
</evidence>
<dbReference type="Pfam" id="PF00676">
    <property type="entry name" value="E1_dh"/>
    <property type="match status" value="1"/>
</dbReference>
<dbReference type="InterPro" id="IPR005475">
    <property type="entry name" value="Transketolase-like_Pyr-bd"/>
</dbReference>
<comment type="caution">
    <text evidence="7">The sequence shown here is derived from an EMBL/GenBank/DDBJ whole genome shotgun (WGS) entry which is preliminary data.</text>
</comment>
<dbReference type="SUPFAM" id="SSF52518">
    <property type="entry name" value="Thiamin diphosphate-binding fold (THDP-binding)"/>
    <property type="match status" value="2"/>
</dbReference>
<dbReference type="Pfam" id="PF16870">
    <property type="entry name" value="OxoGdeHyase_C"/>
    <property type="match status" value="1"/>
</dbReference>
<evidence type="ECO:0000313" key="7">
    <source>
        <dbReference type="EMBL" id="CAL7943125.1"/>
    </source>
</evidence>
<dbReference type="PANTHER" id="PTHR23152">
    <property type="entry name" value="2-OXOGLUTARATE DEHYDROGENASE"/>
    <property type="match status" value="1"/>
</dbReference>
<reference evidence="7 8" key="1">
    <citation type="submission" date="2024-08" db="EMBL/GenBank/DDBJ databases">
        <authorList>
            <person name="Will J Nash"/>
            <person name="Angela Man"/>
            <person name="Seanna McTaggart"/>
            <person name="Kendall Baker"/>
            <person name="Tom Barker"/>
            <person name="Leah Catchpole"/>
            <person name="Alex Durrant"/>
            <person name="Karim Gharbi"/>
            <person name="Naomi Irish"/>
            <person name="Gemy Kaithakottil"/>
            <person name="Debby Ku"/>
            <person name="Aaliyah Providence"/>
            <person name="Felix Shaw"/>
            <person name="David Swarbreck"/>
            <person name="Chris Watkins"/>
            <person name="Ann M. McCartney"/>
            <person name="Giulio Formenti"/>
            <person name="Alice Mouton"/>
            <person name="Noel Vella"/>
            <person name="Bjorn M von Reumont"/>
            <person name="Adriana Vella"/>
            <person name="Wilfried Haerty"/>
        </authorList>
    </citation>
    <scope>NUCLEOTIDE SEQUENCE [LARGE SCALE GENOMIC DNA]</scope>
</reference>